<evidence type="ECO:0000256" key="2">
    <source>
        <dbReference type="SAM" id="Phobius"/>
    </source>
</evidence>
<evidence type="ECO:0008006" key="5">
    <source>
        <dbReference type="Google" id="ProtNLM"/>
    </source>
</evidence>
<dbReference type="VEuPathDB" id="FungiDB:F503_00689"/>
<name>S3BSN5_OPHP1</name>
<proteinExistence type="predicted"/>
<dbReference type="Proteomes" id="UP000016923">
    <property type="component" value="Unassembled WGS sequence"/>
</dbReference>
<keyword evidence="2" id="KW-0812">Transmembrane</keyword>
<organism evidence="3 4">
    <name type="scientific">Ophiostoma piceae (strain UAMH 11346)</name>
    <name type="common">Sap stain fungus</name>
    <dbReference type="NCBI Taxonomy" id="1262450"/>
    <lineage>
        <taxon>Eukaryota</taxon>
        <taxon>Fungi</taxon>
        <taxon>Dikarya</taxon>
        <taxon>Ascomycota</taxon>
        <taxon>Pezizomycotina</taxon>
        <taxon>Sordariomycetes</taxon>
        <taxon>Sordariomycetidae</taxon>
        <taxon>Ophiostomatales</taxon>
        <taxon>Ophiostomataceae</taxon>
        <taxon>Ophiostoma</taxon>
    </lineage>
</organism>
<feature type="region of interest" description="Disordered" evidence="1">
    <location>
        <begin position="275"/>
        <end position="308"/>
    </location>
</feature>
<keyword evidence="2" id="KW-0472">Membrane</keyword>
<evidence type="ECO:0000313" key="3">
    <source>
        <dbReference type="EMBL" id="EPE02421.1"/>
    </source>
</evidence>
<evidence type="ECO:0000256" key="1">
    <source>
        <dbReference type="SAM" id="MobiDB-lite"/>
    </source>
</evidence>
<accession>S3BSN5</accession>
<sequence>MSPRGFRPAAAAEDLAVAVRQVNPFRSYYTTTSTSTTPAPTPTPTEIDTDDDETDSPATDWAEVYQSGYSKYYSEYSEYYHHATTPGALTPTVTATMTVTGANAGATTTGAYDRGSSQNDHPDDHSSGLGSSAIAGIAVGSVLGLSVLGALLVWFCLRGRQQPFKDGEVEEVDHAEPHSPHSPHSPPPHPYPENMGGLAPQAPMAGPVGPSAHGDAAHAAVATHIAHVAHATHIAHVAHAANGPSRLPSPFRQRHQMHMQAGSDDETVAFAKASNTVPARSLTDEDPPSYEETEGHRRVAGGSQGNNASLSVGAAEFAAGSVSDGFRRYHEQPVQDAESKSYDPLAPSSRT</sequence>
<keyword evidence="2" id="KW-1133">Transmembrane helix</keyword>
<feature type="region of interest" description="Disordered" evidence="1">
    <location>
        <begin position="108"/>
        <end position="127"/>
    </location>
</feature>
<dbReference type="AlphaFoldDB" id="S3BSN5"/>
<dbReference type="HOGENOM" id="CLU_790107_0_0_1"/>
<protein>
    <recommendedName>
        <fullName evidence="5">Transmembrane protein</fullName>
    </recommendedName>
</protein>
<feature type="region of interest" description="Disordered" evidence="1">
    <location>
        <begin position="169"/>
        <end position="216"/>
    </location>
</feature>
<keyword evidence="4" id="KW-1185">Reference proteome</keyword>
<feature type="region of interest" description="Disordered" evidence="1">
    <location>
        <begin position="28"/>
        <end position="58"/>
    </location>
</feature>
<feature type="region of interest" description="Disordered" evidence="1">
    <location>
        <begin position="327"/>
        <end position="351"/>
    </location>
</feature>
<feature type="compositionally biased region" description="Basic and acidic residues" evidence="1">
    <location>
        <begin position="327"/>
        <end position="341"/>
    </location>
</feature>
<dbReference type="EMBL" id="KE148179">
    <property type="protein sequence ID" value="EPE02421.1"/>
    <property type="molecule type" value="Genomic_DNA"/>
</dbReference>
<gene>
    <name evidence="3" type="ORF">F503_00689</name>
</gene>
<feature type="compositionally biased region" description="Basic and acidic residues" evidence="1">
    <location>
        <begin position="169"/>
        <end position="179"/>
    </location>
</feature>
<reference evidence="3 4" key="1">
    <citation type="journal article" date="2013" name="BMC Genomics">
        <title>The genome and transcriptome of the pine saprophyte Ophiostoma piceae, and a comparison with the bark beetle-associated pine pathogen Grosmannia clavigera.</title>
        <authorList>
            <person name="Haridas S."/>
            <person name="Wang Y."/>
            <person name="Lim L."/>
            <person name="Massoumi Alamouti S."/>
            <person name="Jackman S."/>
            <person name="Docking R."/>
            <person name="Robertson G."/>
            <person name="Birol I."/>
            <person name="Bohlmann J."/>
            <person name="Breuil C."/>
        </authorList>
    </citation>
    <scope>NUCLEOTIDE SEQUENCE [LARGE SCALE GENOMIC DNA]</scope>
    <source>
        <strain evidence="3 4">UAMH 11346</strain>
    </source>
</reference>
<evidence type="ECO:0000313" key="4">
    <source>
        <dbReference type="Proteomes" id="UP000016923"/>
    </source>
</evidence>
<feature type="transmembrane region" description="Helical" evidence="2">
    <location>
        <begin position="133"/>
        <end position="157"/>
    </location>
</feature>